<evidence type="ECO:0000313" key="8">
    <source>
        <dbReference type="Proteomes" id="UP000536835"/>
    </source>
</evidence>
<comment type="caution">
    <text evidence="7">The sequence shown here is derived from an EMBL/GenBank/DDBJ whole genome shotgun (WGS) entry which is preliminary data.</text>
</comment>
<feature type="transmembrane region" description="Helical" evidence="5">
    <location>
        <begin position="337"/>
        <end position="355"/>
    </location>
</feature>
<dbReference type="PANTHER" id="PTHR11328:SF24">
    <property type="entry name" value="MAJOR FACILITATOR SUPERFAMILY (MFS) PROFILE DOMAIN-CONTAINING PROTEIN"/>
    <property type="match status" value="1"/>
</dbReference>
<dbReference type="GO" id="GO:0015293">
    <property type="term" value="F:symporter activity"/>
    <property type="evidence" value="ECO:0007669"/>
    <property type="project" value="InterPro"/>
</dbReference>
<name>A0A7Y3RLK6_9PROT</name>
<protein>
    <submittedName>
        <fullName evidence="7">MFS transporter</fullName>
    </submittedName>
</protein>
<dbReference type="CDD" id="cd17332">
    <property type="entry name" value="MFS_MelB_like"/>
    <property type="match status" value="1"/>
</dbReference>
<feature type="transmembrane region" description="Helical" evidence="5">
    <location>
        <begin position="56"/>
        <end position="77"/>
    </location>
</feature>
<dbReference type="GO" id="GO:0006814">
    <property type="term" value="P:sodium ion transport"/>
    <property type="evidence" value="ECO:0007669"/>
    <property type="project" value="InterPro"/>
</dbReference>
<evidence type="ECO:0000256" key="3">
    <source>
        <dbReference type="ARBA" id="ARBA00022989"/>
    </source>
</evidence>
<dbReference type="PROSITE" id="PS50850">
    <property type="entry name" value="MFS"/>
    <property type="match status" value="1"/>
</dbReference>
<comment type="similarity">
    <text evidence="1">Belongs to the sodium:galactoside symporter (TC 2.A.2) family.</text>
</comment>
<dbReference type="NCBIfam" id="TIGR00792">
    <property type="entry name" value="gph"/>
    <property type="match status" value="1"/>
</dbReference>
<keyword evidence="2 5" id="KW-0812">Transmembrane</keyword>
<reference evidence="7 8" key="1">
    <citation type="submission" date="2020-05" db="EMBL/GenBank/DDBJ databases">
        <title>Parvularcula mediterraneae sp. nov., isolated from polypropylene straw from shallow seawater of the seashore of Laganas in Zakynthos island, Greece.</title>
        <authorList>
            <person name="Szabo I."/>
            <person name="Al-Omari J."/>
            <person name="Rado J."/>
            <person name="Szerdahelyi G.S."/>
        </authorList>
    </citation>
    <scope>NUCLEOTIDE SEQUENCE [LARGE SCALE GENOMIC DNA]</scope>
    <source>
        <strain evidence="7 8">ZS-1/3</strain>
    </source>
</reference>
<dbReference type="InterPro" id="IPR039672">
    <property type="entry name" value="MFS_2"/>
</dbReference>
<keyword evidence="3 5" id="KW-1133">Transmembrane helix</keyword>
<feature type="transmembrane region" description="Helical" evidence="5">
    <location>
        <begin position="309"/>
        <end position="331"/>
    </location>
</feature>
<dbReference type="PANTHER" id="PTHR11328">
    <property type="entry name" value="MAJOR FACILITATOR SUPERFAMILY DOMAIN-CONTAINING PROTEIN"/>
    <property type="match status" value="1"/>
</dbReference>
<proteinExistence type="inferred from homology"/>
<dbReference type="EMBL" id="JABFCX010000002">
    <property type="protein sequence ID" value="NNU16240.1"/>
    <property type="molecule type" value="Genomic_DNA"/>
</dbReference>
<dbReference type="GO" id="GO:0005886">
    <property type="term" value="C:plasma membrane"/>
    <property type="evidence" value="ECO:0007669"/>
    <property type="project" value="TreeGrafter"/>
</dbReference>
<dbReference type="InterPro" id="IPR020846">
    <property type="entry name" value="MFS_dom"/>
</dbReference>
<gene>
    <name evidence="7" type="ORF">HK107_07895</name>
</gene>
<dbReference type="SUPFAM" id="SSF103473">
    <property type="entry name" value="MFS general substrate transporter"/>
    <property type="match status" value="1"/>
</dbReference>
<evidence type="ECO:0000256" key="2">
    <source>
        <dbReference type="ARBA" id="ARBA00022692"/>
    </source>
</evidence>
<feature type="transmembrane region" description="Helical" evidence="5">
    <location>
        <begin position="243"/>
        <end position="268"/>
    </location>
</feature>
<keyword evidence="4 5" id="KW-0472">Membrane</keyword>
<dbReference type="GO" id="GO:0008643">
    <property type="term" value="P:carbohydrate transport"/>
    <property type="evidence" value="ECO:0007669"/>
    <property type="project" value="InterPro"/>
</dbReference>
<sequence>MSSAAAQKSRGWAERFSRLAAYGVGDFGLNIYWNTLSLFLVFFYTVVVGIPPGVAGIIYSIGMAWDALSDPVIASFAERARTRHGTYRPFLLFGAPIVAAAFVLLFWVPPFDGAVLLAVLLVVGIIFRTSYTLVAIPYAALSARLTFNSQERVELTGVRMFFAFGGLLLVSGGFPFLLKAFSGGDDYQAPAFLLTALLGGIAATAALLLCFARTEEQPLIRGTKVAELSPRAFAKAFTSNSALLILLGTVFLQSLGSASLMVSLLFFLETQEGLASEGTVLTAFAVATMLGVPLWTLVIRAIGKKRCWVLAAIIMSLAGLSMLVFGTLPVMGLPVPIIVYGFAMGSFGVMLWSFVPDTVEFGQLKTGERAEAVSFGAVLISQKMAGAAMGFLVGQVLGLVGFDARLGEQGAGTSEGILIFLAVVPGAAYLISAIPVAFLPLNRQSHADMVSELERSGREGA</sequence>
<dbReference type="Proteomes" id="UP000536835">
    <property type="component" value="Unassembled WGS sequence"/>
</dbReference>
<feature type="transmembrane region" description="Helical" evidence="5">
    <location>
        <begin position="280"/>
        <end position="302"/>
    </location>
</feature>
<keyword evidence="8" id="KW-1185">Reference proteome</keyword>
<dbReference type="Pfam" id="PF13347">
    <property type="entry name" value="MFS_2"/>
    <property type="match status" value="1"/>
</dbReference>
<feature type="transmembrane region" description="Helical" evidence="5">
    <location>
        <begin position="375"/>
        <end position="397"/>
    </location>
</feature>
<dbReference type="RefSeq" id="WP_173198305.1">
    <property type="nucleotide sequence ID" value="NZ_JABFCX010000002.1"/>
</dbReference>
<evidence type="ECO:0000256" key="5">
    <source>
        <dbReference type="SAM" id="Phobius"/>
    </source>
</evidence>
<organism evidence="7 8">
    <name type="scientific">Parvularcula mediterranea</name>
    <dbReference type="NCBI Taxonomy" id="2732508"/>
    <lineage>
        <taxon>Bacteria</taxon>
        <taxon>Pseudomonadati</taxon>
        <taxon>Pseudomonadota</taxon>
        <taxon>Alphaproteobacteria</taxon>
        <taxon>Parvularculales</taxon>
        <taxon>Parvularculaceae</taxon>
        <taxon>Parvularcula</taxon>
    </lineage>
</organism>
<dbReference type="InterPro" id="IPR036259">
    <property type="entry name" value="MFS_trans_sf"/>
</dbReference>
<feature type="domain" description="Major facilitator superfamily (MFS) profile" evidence="6">
    <location>
        <begin position="242"/>
        <end position="461"/>
    </location>
</feature>
<dbReference type="Gene3D" id="1.20.1250.20">
    <property type="entry name" value="MFS general substrate transporter like domains"/>
    <property type="match status" value="2"/>
</dbReference>
<evidence type="ECO:0000256" key="1">
    <source>
        <dbReference type="ARBA" id="ARBA00009617"/>
    </source>
</evidence>
<feature type="transmembrane region" description="Helical" evidence="5">
    <location>
        <begin position="190"/>
        <end position="211"/>
    </location>
</feature>
<accession>A0A7Y3RLK6</accession>
<feature type="transmembrane region" description="Helical" evidence="5">
    <location>
        <begin position="89"/>
        <end position="108"/>
    </location>
</feature>
<dbReference type="AlphaFoldDB" id="A0A7Y3RLK6"/>
<feature type="transmembrane region" description="Helical" evidence="5">
    <location>
        <begin position="114"/>
        <end position="139"/>
    </location>
</feature>
<dbReference type="InterPro" id="IPR001927">
    <property type="entry name" value="Na/Gal_symport"/>
</dbReference>
<feature type="transmembrane region" description="Helical" evidence="5">
    <location>
        <begin position="417"/>
        <end position="439"/>
    </location>
</feature>
<feature type="transmembrane region" description="Helical" evidence="5">
    <location>
        <begin position="31"/>
        <end position="50"/>
    </location>
</feature>
<evidence type="ECO:0000259" key="6">
    <source>
        <dbReference type="PROSITE" id="PS50850"/>
    </source>
</evidence>
<evidence type="ECO:0000256" key="4">
    <source>
        <dbReference type="ARBA" id="ARBA00023136"/>
    </source>
</evidence>
<evidence type="ECO:0000313" key="7">
    <source>
        <dbReference type="EMBL" id="NNU16240.1"/>
    </source>
</evidence>
<feature type="transmembrane region" description="Helical" evidence="5">
    <location>
        <begin position="160"/>
        <end position="178"/>
    </location>
</feature>